<keyword evidence="2" id="KW-0812">Transmembrane</keyword>
<proteinExistence type="predicted"/>
<dbReference type="EMBL" id="JBHRYD010000014">
    <property type="protein sequence ID" value="MFC3706035.1"/>
    <property type="molecule type" value="Genomic_DNA"/>
</dbReference>
<dbReference type="InterPro" id="IPR018537">
    <property type="entry name" value="Peptidoglycan-bd_3"/>
</dbReference>
<name>A0ABV7X3A8_9HYPH</name>
<reference evidence="6" key="1">
    <citation type="journal article" date="2019" name="Int. J. Syst. Evol. Microbiol.">
        <title>The Global Catalogue of Microorganisms (GCM) 10K type strain sequencing project: providing services to taxonomists for standard genome sequencing and annotation.</title>
        <authorList>
            <consortium name="The Broad Institute Genomics Platform"/>
            <consortium name="The Broad Institute Genome Sequencing Center for Infectious Disease"/>
            <person name="Wu L."/>
            <person name="Ma J."/>
        </authorList>
    </citation>
    <scope>NUCLEOTIDE SEQUENCE [LARGE SCALE GENOMIC DNA]</scope>
    <source>
        <strain evidence="6">KCTC 42281</strain>
    </source>
</reference>
<keyword evidence="2" id="KW-1133">Transmembrane helix</keyword>
<gene>
    <name evidence="5" type="ORF">ACFOOL_14880</name>
</gene>
<sequence>MAKNNFTHALGEVLKHEGGYVDHPSDPGGATNLGITIGTLSGWLGRKATKAEVKALTVAGVTPIYRKNYWDVVRGDDLPAGLDLALFDFAVNSGPGRAAMTLQTILGVAADGKIGPITLAAIAKHSASLLINELCSHRLAFLERLSTWPTFGKGWSHRVASVRAEALSMAQSPPREVAPQVPGAQPGSAPPERGRAPTIIIAAIVLAALVAAFFITQVRF</sequence>
<evidence type="ECO:0000313" key="5">
    <source>
        <dbReference type="EMBL" id="MFC3706035.1"/>
    </source>
</evidence>
<keyword evidence="6" id="KW-1185">Reference proteome</keyword>
<evidence type="ECO:0000313" key="6">
    <source>
        <dbReference type="Proteomes" id="UP001595613"/>
    </source>
</evidence>
<feature type="domain" description="Peptidoglycan binding" evidence="4">
    <location>
        <begin position="98"/>
        <end position="158"/>
    </location>
</feature>
<keyword evidence="2" id="KW-0472">Membrane</keyword>
<dbReference type="RefSeq" id="WP_380098067.1">
    <property type="nucleotide sequence ID" value="NZ_JBHRYD010000014.1"/>
</dbReference>
<dbReference type="Proteomes" id="UP001595613">
    <property type="component" value="Unassembled WGS sequence"/>
</dbReference>
<feature type="domain" description="TtsA-like Glycoside hydrolase family 108" evidence="3">
    <location>
        <begin position="12"/>
        <end position="94"/>
    </location>
</feature>
<feature type="region of interest" description="Disordered" evidence="1">
    <location>
        <begin position="172"/>
        <end position="192"/>
    </location>
</feature>
<dbReference type="InterPro" id="IPR023346">
    <property type="entry name" value="Lysozyme-like_dom_sf"/>
</dbReference>
<evidence type="ECO:0000256" key="1">
    <source>
        <dbReference type="SAM" id="MobiDB-lite"/>
    </source>
</evidence>
<dbReference type="GO" id="GO:0016787">
    <property type="term" value="F:hydrolase activity"/>
    <property type="evidence" value="ECO:0007669"/>
    <property type="project" value="UniProtKB-KW"/>
</dbReference>
<organism evidence="5 6">
    <name type="scientific">Devosia honganensis</name>
    <dbReference type="NCBI Taxonomy" id="1610527"/>
    <lineage>
        <taxon>Bacteria</taxon>
        <taxon>Pseudomonadati</taxon>
        <taxon>Pseudomonadota</taxon>
        <taxon>Alphaproteobacteria</taxon>
        <taxon>Hyphomicrobiales</taxon>
        <taxon>Devosiaceae</taxon>
        <taxon>Devosia</taxon>
    </lineage>
</organism>
<comment type="caution">
    <text evidence="5">The sequence shown here is derived from an EMBL/GenBank/DDBJ whole genome shotgun (WGS) entry which is preliminary data.</text>
</comment>
<evidence type="ECO:0000259" key="3">
    <source>
        <dbReference type="Pfam" id="PF05838"/>
    </source>
</evidence>
<accession>A0ABV7X3A8</accession>
<protein>
    <submittedName>
        <fullName evidence="5">Glycoside hydrolase family 108 protein</fullName>
    </submittedName>
</protein>
<dbReference type="Pfam" id="PF05838">
    <property type="entry name" value="Glyco_hydro_108"/>
    <property type="match status" value="1"/>
</dbReference>
<dbReference type="InterPro" id="IPR008565">
    <property type="entry name" value="TtsA-like_GH18_dom"/>
</dbReference>
<keyword evidence="5" id="KW-0378">Hydrolase</keyword>
<dbReference type="SUPFAM" id="SSF53955">
    <property type="entry name" value="Lysozyme-like"/>
    <property type="match status" value="1"/>
</dbReference>
<evidence type="ECO:0000259" key="4">
    <source>
        <dbReference type="Pfam" id="PF09374"/>
    </source>
</evidence>
<evidence type="ECO:0000256" key="2">
    <source>
        <dbReference type="SAM" id="Phobius"/>
    </source>
</evidence>
<dbReference type="Pfam" id="PF09374">
    <property type="entry name" value="PG_binding_3"/>
    <property type="match status" value="1"/>
</dbReference>
<dbReference type="Gene3D" id="1.20.141.10">
    <property type="entry name" value="Chitosanase, subunit A, domain 1"/>
    <property type="match status" value="1"/>
</dbReference>
<feature type="transmembrane region" description="Helical" evidence="2">
    <location>
        <begin position="196"/>
        <end position="215"/>
    </location>
</feature>
<dbReference type="CDD" id="cd13926">
    <property type="entry name" value="N-acetylmuramidase_GH108"/>
    <property type="match status" value="1"/>
</dbReference>